<sequence length="194" mass="20184">MCEPVYVQVNRGTEMTTPPPTPPDTDAVAFVAALRHLKTWSGHSYRRLERRATAAGHTLPYSTAATMLGRDRLPRAESVAAFVAACGVPEDEADAWLDARLTIACGGLAGTVGDSAGTAGPSAEATGGSPEATDALAEAPRPLPRNRPFRHSRRTLAAVAALIAALLGGVAAAGALTDDVEIERPRTSLHLPRS</sequence>
<dbReference type="EMBL" id="JARAVY010000014">
    <property type="protein sequence ID" value="MDX2913322.1"/>
    <property type="molecule type" value="Genomic_DNA"/>
</dbReference>
<keyword evidence="1" id="KW-0812">Transmembrane</keyword>
<protein>
    <recommendedName>
        <fullName evidence="4">Helix-turn-helix domain-containing protein</fullName>
    </recommendedName>
</protein>
<evidence type="ECO:0000256" key="1">
    <source>
        <dbReference type="SAM" id="Phobius"/>
    </source>
</evidence>
<evidence type="ECO:0000313" key="3">
    <source>
        <dbReference type="Proteomes" id="UP001271723"/>
    </source>
</evidence>
<reference evidence="2 3" key="1">
    <citation type="journal article" date="2023" name="Microb. Genom.">
        <title>Mesoterricola silvestris gen. nov., sp. nov., Mesoterricola sediminis sp. nov., Geothrix oryzae sp. nov., Geothrix edaphica sp. nov., Geothrix rubra sp. nov., and Geothrix limicola sp. nov., six novel members of Acidobacteriota isolated from soils.</title>
        <authorList>
            <person name="Weisberg A.J."/>
            <person name="Pearce E."/>
            <person name="Kramer C.G."/>
            <person name="Chang J.H."/>
            <person name="Clarke C.R."/>
        </authorList>
    </citation>
    <scope>NUCLEOTIDE SEQUENCE [LARGE SCALE GENOMIC DNA]</scope>
    <source>
        <strain evidence="2 3">NRRL_B-2795</strain>
    </source>
</reference>
<keyword evidence="1" id="KW-1133">Transmembrane helix</keyword>
<proteinExistence type="predicted"/>
<keyword evidence="3" id="KW-1185">Reference proteome</keyword>
<name>A0ABU4LC66_9ACTN</name>
<dbReference type="Proteomes" id="UP001271723">
    <property type="component" value="Unassembled WGS sequence"/>
</dbReference>
<evidence type="ECO:0000313" key="2">
    <source>
        <dbReference type="EMBL" id="MDX2913322.1"/>
    </source>
</evidence>
<keyword evidence="1" id="KW-0472">Membrane</keyword>
<organism evidence="2 3">
    <name type="scientific">Streptomyces griseiscabiei</name>
    <dbReference type="NCBI Taxonomy" id="2993540"/>
    <lineage>
        <taxon>Bacteria</taxon>
        <taxon>Bacillati</taxon>
        <taxon>Actinomycetota</taxon>
        <taxon>Actinomycetes</taxon>
        <taxon>Kitasatosporales</taxon>
        <taxon>Streptomycetaceae</taxon>
        <taxon>Streptomyces</taxon>
    </lineage>
</organism>
<comment type="caution">
    <text evidence="2">The sequence shown here is derived from an EMBL/GenBank/DDBJ whole genome shotgun (WGS) entry which is preliminary data.</text>
</comment>
<evidence type="ECO:0008006" key="4">
    <source>
        <dbReference type="Google" id="ProtNLM"/>
    </source>
</evidence>
<gene>
    <name evidence="2" type="ORF">PV517_32225</name>
</gene>
<feature type="transmembrane region" description="Helical" evidence="1">
    <location>
        <begin position="155"/>
        <end position="176"/>
    </location>
</feature>
<accession>A0ABU4LC66</accession>